<feature type="domain" description="PepSY" evidence="2">
    <location>
        <begin position="342"/>
        <end position="415"/>
    </location>
</feature>
<dbReference type="Proteomes" id="UP000886819">
    <property type="component" value="Unassembled WGS sequence"/>
</dbReference>
<feature type="transmembrane region" description="Helical" evidence="1">
    <location>
        <begin position="41"/>
        <end position="67"/>
    </location>
</feature>
<dbReference type="AlphaFoldDB" id="A0A9D1CIT8"/>
<sequence length="434" mass="48124">MTEQEFRKALARSLDRDLPPELRARILTQVRGKDIVMKKKFSIGFAFVLILVLLAATALALSLHGYLETVAGMQKESGYYVDWSLSEKRQLLDAMQEHGLLSADDAAALTDEAAIDAYIIGRYGTDGRSDTIGLYSILETELGDISTWPQETKVWYSDLLARLGLLGDDEEIYLMPDDASVSPEAAVDAARRAVEDAYALGEHALDGCEASWDLRAYKDVPAHYLIVLTADEVSCSVAVGTDGHVMSSADAPLFLSPAEEREQRERDAYRLDEEVASVIQAYSLEHGLTGSWFHASLEDQFAIYNLIRPIILENMAENPLYSDRQSLYLIDHPYGLPDADALPLDEAIALALRTAAQAANVSQSLFSDDIIRHYIVADSAQPLWKIVVSPTEEGREAGLTQWLVEIDAHTGEVTRTIDRVTYLDTYQHVDGFVY</sequence>
<keyword evidence="1" id="KW-1133">Transmembrane helix</keyword>
<organism evidence="3 4">
    <name type="scientific">Candidatus Avichristensenella intestinipullorum</name>
    <dbReference type="NCBI Taxonomy" id="2840693"/>
    <lineage>
        <taxon>Bacteria</taxon>
        <taxon>Bacillati</taxon>
        <taxon>Bacillota</taxon>
        <taxon>Clostridia</taxon>
        <taxon>Candidatus Avichristensenella</taxon>
    </lineage>
</organism>
<protein>
    <submittedName>
        <fullName evidence="3">PepSY domain-containing protein</fullName>
    </submittedName>
</protein>
<proteinExistence type="predicted"/>
<gene>
    <name evidence="3" type="ORF">IAA66_07810</name>
</gene>
<evidence type="ECO:0000313" key="3">
    <source>
        <dbReference type="EMBL" id="HIQ63471.1"/>
    </source>
</evidence>
<evidence type="ECO:0000256" key="1">
    <source>
        <dbReference type="SAM" id="Phobius"/>
    </source>
</evidence>
<dbReference type="InterPro" id="IPR025711">
    <property type="entry name" value="PepSY"/>
</dbReference>
<dbReference type="Pfam" id="PF03413">
    <property type="entry name" value="PepSY"/>
    <property type="match status" value="1"/>
</dbReference>
<accession>A0A9D1CIT8</accession>
<evidence type="ECO:0000259" key="2">
    <source>
        <dbReference type="Pfam" id="PF03413"/>
    </source>
</evidence>
<name>A0A9D1CIT8_9FIRM</name>
<reference evidence="3" key="1">
    <citation type="submission" date="2020-10" db="EMBL/GenBank/DDBJ databases">
        <authorList>
            <person name="Gilroy R."/>
        </authorList>
    </citation>
    <scope>NUCLEOTIDE SEQUENCE</scope>
    <source>
        <strain evidence="3">ChiHile30-977</strain>
    </source>
</reference>
<dbReference type="EMBL" id="DVFI01000106">
    <property type="protein sequence ID" value="HIQ63471.1"/>
    <property type="molecule type" value="Genomic_DNA"/>
</dbReference>
<reference evidence="3" key="2">
    <citation type="journal article" date="2021" name="PeerJ">
        <title>Extensive microbial diversity within the chicken gut microbiome revealed by metagenomics and culture.</title>
        <authorList>
            <person name="Gilroy R."/>
            <person name="Ravi A."/>
            <person name="Getino M."/>
            <person name="Pursley I."/>
            <person name="Horton D.L."/>
            <person name="Alikhan N.F."/>
            <person name="Baker D."/>
            <person name="Gharbi K."/>
            <person name="Hall N."/>
            <person name="Watson M."/>
            <person name="Adriaenssens E.M."/>
            <person name="Foster-Nyarko E."/>
            <person name="Jarju S."/>
            <person name="Secka A."/>
            <person name="Antonio M."/>
            <person name="Oren A."/>
            <person name="Chaudhuri R.R."/>
            <person name="La Ragione R."/>
            <person name="Hildebrand F."/>
            <person name="Pallen M.J."/>
        </authorList>
    </citation>
    <scope>NUCLEOTIDE SEQUENCE</scope>
    <source>
        <strain evidence="3">ChiHile30-977</strain>
    </source>
</reference>
<keyword evidence="1" id="KW-0812">Transmembrane</keyword>
<comment type="caution">
    <text evidence="3">The sequence shown here is derived from an EMBL/GenBank/DDBJ whole genome shotgun (WGS) entry which is preliminary data.</text>
</comment>
<evidence type="ECO:0000313" key="4">
    <source>
        <dbReference type="Proteomes" id="UP000886819"/>
    </source>
</evidence>
<keyword evidence="1" id="KW-0472">Membrane</keyword>